<feature type="compositionally biased region" description="Low complexity" evidence="1">
    <location>
        <begin position="473"/>
        <end position="483"/>
    </location>
</feature>
<feature type="region of interest" description="Disordered" evidence="1">
    <location>
        <begin position="86"/>
        <end position="126"/>
    </location>
</feature>
<reference evidence="4 5" key="1">
    <citation type="journal article" date="2011" name="J. Gen. Appl. Microbiol.">
        <title>Draft genome sequencing of the enigmatic basidiomycete Mixia osmundae.</title>
        <authorList>
            <person name="Nishida H."/>
            <person name="Nagatsuka Y."/>
            <person name="Sugiyama J."/>
        </authorList>
    </citation>
    <scope>NUCLEOTIDE SEQUENCE [LARGE SCALE GENOMIC DNA]</scope>
    <source>
        <strain evidence="5">CBS 9802 / IAM 14324 / JCM 22182 / KY 12970</strain>
    </source>
</reference>
<organism evidence="4 5">
    <name type="scientific">Mixia osmundae (strain CBS 9802 / IAM 14324 / JCM 22182 / KY 12970)</name>
    <dbReference type="NCBI Taxonomy" id="764103"/>
    <lineage>
        <taxon>Eukaryota</taxon>
        <taxon>Fungi</taxon>
        <taxon>Dikarya</taxon>
        <taxon>Basidiomycota</taxon>
        <taxon>Pucciniomycotina</taxon>
        <taxon>Mixiomycetes</taxon>
        <taxon>Mixiales</taxon>
        <taxon>Mixiaceae</taxon>
        <taxon>Mixia</taxon>
    </lineage>
</organism>
<dbReference type="HOGENOM" id="CLU_553296_0_0_1"/>
<comment type="caution">
    <text evidence="4">The sequence shown here is derived from an EMBL/GenBank/DDBJ whole genome shotgun (WGS) entry which is preliminary data.</text>
</comment>
<feature type="region of interest" description="Disordered" evidence="1">
    <location>
        <begin position="149"/>
        <end position="178"/>
    </location>
</feature>
<accession>G7DZX2</accession>
<sequence>MFTRIVVIALAASHVALCFASSLDGTRADSNLQRRVHGDEHDLIRQRARQRRHRVNAFGRALAKQRRSDPLQQDKRSQPEMIKLQKRQGFPDIAGILGGGGGATTTATAQPTSTGSSASPTSTSSHGGFFGGIDSALSSFFADSTTSTASQTVPASSSSSSSSTSSLPTTSSSVSSSSVTTSTTSLVTSSSSSSRLTRTSTSTLASSTTSNSLSIISSSASATATSSPDSSSSSSHAGVGKKAIIIIASIAGSIALIYIIWTIIRKLKFKPSKRFEDRYNSVDFGPSNTIDHRSDSDHSQDLDEKLAYGAGAIPSSRSFNNHSHGGSMGSLQAPTGLRQQHSPREELNDILPSLPPTDLSSQAGTIKRKSPPSFNDNVNMSALGRTNSGRSLMSQTPSMARNDNYMTGAPLALPGSQDHYQRASYQPQDAYYQQQPSAEQYYQSTHYAQPYASYGQPQTHAQGQAYPNSQIQGQAYPQQQQRQDLPDIYGGYN</sequence>
<dbReference type="OrthoDB" id="3261505at2759"/>
<protein>
    <recommendedName>
        <fullName evidence="6">Mid2 domain-containing protein</fullName>
    </recommendedName>
</protein>
<reference evidence="4 5" key="2">
    <citation type="journal article" date="2012" name="Open Biol.">
        <title>Characteristics of nucleosomes and linker DNA regions on the genome of the basidiomycete Mixia osmundae revealed by mono- and dinucleosome mapping.</title>
        <authorList>
            <person name="Nishida H."/>
            <person name="Kondo S."/>
            <person name="Matsumoto T."/>
            <person name="Suzuki Y."/>
            <person name="Yoshikawa H."/>
            <person name="Taylor T.D."/>
            <person name="Sugiyama J."/>
        </authorList>
    </citation>
    <scope>NUCLEOTIDE SEQUENCE [LARGE SCALE GENOMIC DNA]</scope>
    <source>
        <strain evidence="5">CBS 9802 / IAM 14324 / JCM 22182 / KY 12970</strain>
    </source>
</reference>
<feature type="chain" id="PRO_5009955608" description="Mid2 domain-containing protein" evidence="3">
    <location>
        <begin position="29"/>
        <end position="493"/>
    </location>
</feature>
<keyword evidence="5" id="KW-1185">Reference proteome</keyword>
<dbReference type="STRING" id="764103.G7DZX2"/>
<keyword evidence="2" id="KW-0472">Membrane</keyword>
<evidence type="ECO:0000256" key="3">
    <source>
        <dbReference type="SAM" id="SignalP"/>
    </source>
</evidence>
<feature type="transmembrane region" description="Helical" evidence="2">
    <location>
        <begin position="243"/>
        <end position="264"/>
    </location>
</feature>
<dbReference type="Proteomes" id="UP000009131">
    <property type="component" value="Unassembled WGS sequence"/>
</dbReference>
<evidence type="ECO:0000313" key="5">
    <source>
        <dbReference type="Proteomes" id="UP000009131"/>
    </source>
</evidence>
<dbReference type="EMBL" id="BABT02000076">
    <property type="protein sequence ID" value="GAA96132.1"/>
    <property type="molecule type" value="Genomic_DNA"/>
</dbReference>
<feature type="signal peptide" evidence="3">
    <location>
        <begin position="1"/>
        <end position="28"/>
    </location>
</feature>
<feature type="compositionally biased region" description="Polar residues" evidence="1">
    <location>
        <begin position="317"/>
        <end position="340"/>
    </location>
</feature>
<dbReference type="OMA" id="PSMARND"/>
<feature type="region of interest" description="Disordered" evidence="1">
    <location>
        <begin position="317"/>
        <end position="394"/>
    </location>
</feature>
<evidence type="ECO:0000256" key="1">
    <source>
        <dbReference type="SAM" id="MobiDB-lite"/>
    </source>
</evidence>
<name>G7DZX2_MIXOS</name>
<feature type="compositionally biased region" description="Low complexity" evidence="1">
    <location>
        <begin position="104"/>
        <end position="126"/>
    </location>
</feature>
<feature type="region of interest" description="Disordered" evidence="1">
    <location>
        <begin position="473"/>
        <end position="493"/>
    </location>
</feature>
<keyword evidence="2" id="KW-0812">Transmembrane</keyword>
<evidence type="ECO:0000313" key="4">
    <source>
        <dbReference type="EMBL" id="GAA96132.1"/>
    </source>
</evidence>
<dbReference type="AlphaFoldDB" id="G7DZX2"/>
<dbReference type="RefSeq" id="XP_014570757.1">
    <property type="nucleotide sequence ID" value="XM_014715271.1"/>
</dbReference>
<dbReference type="eggNOG" id="ENOG502RB50">
    <property type="taxonomic scope" value="Eukaryota"/>
</dbReference>
<proteinExistence type="predicted"/>
<gene>
    <name evidence="4" type="primary">Mo02793</name>
    <name evidence="4" type="ORF">E5Q_02793</name>
</gene>
<evidence type="ECO:0008006" key="6">
    <source>
        <dbReference type="Google" id="ProtNLM"/>
    </source>
</evidence>
<keyword evidence="3" id="KW-0732">Signal</keyword>
<keyword evidence="2" id="KW-1133">Transmembrane helix</keyword>
<evidence type="ECO:0000256" key="2">
    <source>
        <dbReference type="SAM" id="Phobius"/>
    </source>
</evidence>
<dbReference type="InParanoid" id="G7DZX2"/>
<feature type="compositionally biased region" description="Polar residues" evidence="1">
    <location>
        <begin position="372"/>
        <end position="394"/>
    </location>
</feature>